<name>A0AA37U9S7_9BACL</name>
<evidence type="ECO:0000256" key="4">
    <source>
        <dbReference type="ARBA" id="ARBA00022553"/>
    </source>
</evidence>
<dbReference type="Pfam" id="PF00512">
    <property type="entry name" value="HisKA"/>
    <property type="match status" value="1"/>
</dbReference>
<evidence type="ECO:0000256" key="2">
    <source>
        <dbReference type="ARBA" id="ARBA00004370"/>
    </source>
</evidence>
<evidence type="ECO:0000256" key="9">
    <source>
        <dbReference type="ARBA" id="ARBA00023012"/>
    </source>
</evidence>
<dbReference type="InterPro" id="IPR005467">
    <property type="entry name" value="His_kinase_dom"/>
</dbReference>
<dbReference type="PROSITE" id="PS50109">
    <property type="entry name" value="HIS_KIN"/>
    <property type="match status" value="1"/>
</dbReference>
<dbReference type="GO" id="GO:0005886">
    <property type="term" value="C:plasma membrane"/>
    <property type="evidence" value="ECO:0007669"/>
    <property type="project" value="TreeGrafter"/>
</dbReference>
<keyword evidence="11" id="KW-1133">Transmembrane helix</keyword>
<dbReference type="PRINTS" id="PR00344">
    <property type="entry name" value="BCTRLSENSOR"/>
</dbReference>
<dbReference type="InterPro" id="IPR003594">
    <property type="entry name" value="HATPase_dom"/>
</dbReference>
<keyword evidence="4" id="KW-0597">Phosphoprotein</keyword>
<keyword evidence="11" id="KW-0812">Transmembrane</keyword>
<protein>
    <recommendedName>
        <fullName evidence="3">histidine kinase</fullName>
        <ecNumber evidence="3">2.7.13.3</ecNumber>
    </recommendedName>
</protein>
<dbReference type="InterPro" id="IPR050351">
    <property type="entry name" value="BphY/WalK/GraS-like"/>
</dbReference>
<dbReference type="SUPFAM" id="SSF55874">
    <property type="entry name" value="ATPase domain of HSP90 chaperone/DNA topoisomerase II/histidine kinase"/>
    <property type="match status" value="1"/>
</dbReference>
<gene>
    <name evidence="13" type="ORF">Heshes_17970</name>
</gene>
<evidence type="ECO:0000256" key="11">
    <source>
        <dbReference type="SAM" id="Phobius"/>
    </source>
</evidence>
<feature type="transmembrane region" description="Helical" evidence="11">
    <location>
        <begin position="12"/>
        <end position="30"/>
    </location>
</feature>
<dbReference type="PANTHER" id="PTHR45453">
    <property type="entry name" value="PHOSPHATE REGULON SENSOR PROTEIN PHOR"/>
    <property type="match status" value="1"/>
</dbReference>
<dbReference type="SMART" id="SM00388">
    <property type="entry name" value="HisKA"/>
    <property type="match status" value="1"/>
</dbReference>
<dbReference type="AlphaFoldDB" id="A0AA37U9S7"/>
<proteinExistence type="predicted"/>
<evidence type="ECO:0000256" key="7">
    <source>
        <dbReference type="ARBA" id="ARBA00022777"/>
    </source>
</evidence>
<dbReference type="SUPFAM" id="SSF47384">
    <property type="entry name" value="Homodimeric domain of signal transducing histidine kinase"/>
    <property type="match status" value="1"/>
</dbReference>
<accession>A0AA37U9S7</accession>
<keyword evidence="7" id="KW-0418">Kinase</keyword>
<keyword evidence="5" id="KW-0808">Transferase</keyword>
<feature type="region of interest" description="Disordered" evidence="10">
    <location>
        <begin position="64"/>
        <end position="100"/>
    </location>
</feature>
<organism evidence="13 14">
    <name type="scientific">Alicyclobacillus hesperidum</name>
    <dbReference type="NCBI Taxonomy" id="89784"/>
    <lineage>
        <taxon>Bacteria</taxon>
        <taxon>Bacillati</taxon>
        <taxon>Bacillota</taxon>
        <taxon>Bacilli</taxon>
        <taxon>Bacillales</taxon>
        <taxon>Alicyclobacillaceae</taxon>
        <taxon>Alicyclobacillus</taxon>
    </lineage>
</organism>
<dbReference type="CDD" id="cd00075">
    <property type="entry name" value="HATPase"/>
    <property type="match status" value="1"/>
</dbReference>
<evidence type="ECO:0000256" key="6">
    <source>
        <dbReference type="ARBA" id="ARBA00022741"/>
    </source>
</evidence>
<dbReference type="Pfam" id="PF02518">
    <property type="entry name" value="HATPase_c"/>
    <property type="match status" value="1"/>
</dbReference>
<evidence type="ECO:0000256" key="1">
    <source>
        <dbReference type="ARBA" id="ARBA00000085"/>
    </source>
</evidence>
<keyword evidence="6" id="KW-0547">Nucleotide-binding</keyword>
<dbReference type="FunFam" id="1.10.287.130:FF:000001">
    <property type="entry name" value="Two-component sensor histidine kinase"/>
    <property type="match status" value="1"/>
</dbReference>
<dbReference type="RefSeq" id="WP_284227089.1">
    <property type="nucleotide sequence ID" value="NZ_BSRA01000009.1"/>
</dbReference>
<feature type="transmembrane region" description="Helical" evidence="11">
    <location>
        <begin position="195"/>
        <end position="216"/>
    </location>
</feature>
<dbReference type="SMART" id="SM00387">
    <property type="entry name" value="HATPase_c"/>
    <property type="match status" value="1"/>
</dbReference>
<evidence type="ECO:0000256" key="10">
    <source>
        <dbReference type="SAM" id="MobiDB-lite"/>
    </source>
</evidence>
<dbReference type="EC" id="2.7.13.3" evidence="3"/>
<evidence type="ECO:0000256" key="5">
    <source>
        <dbReference type="ARBA" id="ARBA00022679"/>
    </source>
</evidence>
<dbReference type="PANTHER" id="PTHR45453:SF1">
    <property type="entry name" value="PHOSPHATE REGULON SENSOR PROTEIN PHOR"/>
    <property type="match status" value="1"/>
</dbReference>
<feature type="domain" description="Histidine kinase" evidence="12">
    <location>
        <begin position="232"/>
        <end position="448"/>
    </location>
</feature>
<reference evidence="13" key="1">
    <citation type="submission" date="2023-02" db="EMBL/GenBank/DDBJ databases">
        <title>Proposal of a novel subspecies: Alicyclobacillus hesperidum subspecies aegle.</title>
        <authorList>
            <person name="Goto K."/>
            <person name="Fujii T."/>
            <person name="Yasui K."/>
            <person name="Mochida K."/>
            <person name="Kato-Tanaka Y."/>
            <person name="Morohoshi S."/>
            <person name="An S.Y."/>
            <person name="Kasai H."/>
            <person name="Yokota A."/>
        </authorList>
    </citation>
    <scope>NUCLEOTIDE SEQUENCE</scope>
    <source>
        <strain evidence="13">DSM 12766</strain>
    </source>
</reference>
<evidence type="ECO:0000313" key="14">
    <source>
        <dbReference type="Proteomes" id="UP001157137"/>
    </source>
</evidence>
<dbReference type="GO" id="GO:0005524">
    <property type="term" value="F:ATP binding"/>
    <property type="evidence" value="ECO:0007669"/>
    <property type="project" value="UniProtKB-KW"/>
</dbReference>
<dbReference type="GO" id="GO:0000155">
    <property type="term" value="F:phosphorelay sensor kinase activity"/>
    <property type="evidence" value="ECO:0007669"/>
    <property type="project" value="InterPro"/>
</dbReference>
<dbReference type="GO" id="GO:0004721">
    <property type="term" value="F:phosphoprotein phosphatase activity"/>
    <property type="evidence" value="ECO:0007669"/>
    <property type="project" value="TreeGrafter"/>
</dbReference>
<dbReference type="GO" id="GO:0016036">
    <property type="term" value="P:cellular response to phosphate starvation"/>
    <property type="evidence" value="ECO:0007669"/>
    <property type="project" value="TreeGrafter"/>
</dbReference>
<dbReference type="Gene3D" id="1.10.287.130">
    <property type="match status" value="1"/>
</dbReference>
<dbReference type="InterPro" id="IPR003661">
    <property type="entry name" value="HisK_dim/P_dom"/>
</dbReference>
<comment type="caution">
    <text evidence="13">The sequence shown here is derived from an EMBL/GenBank/DDBJ whole genome shotgun (WGS) entry which is preliminary data.</text>
</comment>
<evidence type="ECO:0000313" key="13">
    <source>
        <dbReference type="EMBL" id="GLV14113.1"/>
    </source>
</evidence>
<sequence length="448" mass="49713">MTVFRKTAWQLVALYTPAFIGILVLFAWVVDRVMAQRLWSLEAQAVTSAATQMLAHHNDQIFGDHDEIDGSPMNRPKPKSNPAGEDDPPPTSLDEEERETRDQHMVYVLQGTARQVVVQTPAGSLSNTELKQLFAFPASNRLRAVLLDNTPFLLQAVYPTSPIVYHGQPVKAVYLLYNRTMDVAFLRHMEKVMEVSIIGFAGLAAAIGIFLANRALAPISRAWTRQQQFVANASHELRTPLSIVQLHVERMFRNPSATVEEMAETLAALDRETRRLQKLVGDLLTLARADSGHAWLQMREVQLDVLAREAEERFVDLARAHGVHLLTGALASVQLQADPERLRQWFAIVLDNALSFTPEGGRIVIEVLRQHNRALLVVKDTGSGIAPEHLSRVWERFYQADPSRATVGAGLGLAIAKWIVEAHSGEMSIASPADWGVGTQVTASFPVH</sequence>
<dbReference type="CDD" id="cd00082">
    <property type="entry name" value="HisKA"/>
    <property type="match status" value="1"/>
</dbReference>
<dbReference type="InterPro" id="IPR004358">
    <property type="entry name" value="Sig_transdc_His_kin-like_C"/>
</dbReference>
<comment type="subcellular location">
    <subcellularLocation>
        <location evidence="2">Membrane</location>
    </subcellularLocation>
</comment>
<dbReference type="Proteomes" id="UP001157137">
    <property type="component" value="Unassembled WGS sequence"/>
</dbReference>
<keyword evidence="11" id="KW-0472">Membrane</keyword>
<dbReference type="InterPro" id="IPR036097">
    <property type="entry name" value="HisK_dim/P_sf"/>
</dbReference>
<evidence type="ECO:0000259" key="12">
    <source>
        <dbReference type="PROSITE" id="PS50109"/>
    </source>
</evidence>
<keyword evidence="9" id="KW-0902">Two-component regulatory system</keyword>
<comment type="catalytic activity">
    <reaction evidence="1">
        <text>ATP + protein L-histidine = ADP + protein N-phospho-L-histidine.</text>
        <dbReference type="EC" id="2.7.13.3"/>
    </reaction>
</comment>
<keyword evidence="8" id="KW-0067">ATP-binding</keyword>
<evidence type="ECO:0000256" key="8">
    <source>
        <dbReference type="ARBA" id="ARBA00022840"/>
    </source>
</evidence>
<dbReference type="Gene3D" id="3.30.565.10">
    <property type="entry name" value="Histidine kinase-like ATPase, C-terminal domain"/>
    <property type="match status" value="1"/>
</dbReference>
<feature type="compositionally biased region" description="Acidic residues" evidence="10">
    <location>
        <begin position="84"/>
        <end position="97"/>
    </location>
</feature>
<evidence type="ECO:0000256" key="3">
    <source>
        <dbReference type="ARBA" id="ARBA00012438"/>
    </source>
</evidence>
<dbReference type="EMBL" id="BSRA01000009">
    <property type="protein sequence ID" value="GLV14113.1"/>
    <property type="molecule type" value="Genomic_DNA"/>
</dbReference>
<dbReference type="InterPro" id="IPR036890">
    <property type="entry name" value="HATPase_C_sf"/>
</dbReference>